<organism evidence="1 2">
    <name type="scientific">Myroides phaeus</name>
    <dbReference type="NCBI Taxonomy" id="702745"/>
    <lineage>
        <taxon>Bacteria</taxon>
        <taxon>Pseudomonadati</taxon>
        <taxon>Bacteroidota</taxon>
        <taxon>Flavobacteriia</taxon>
        <taxon>Flavobacteriales</taxon>
        <taxon>Flavobacteriaceae</taxon>
        <taxon>Myroides</taxon>
    </lineage>
</organism>
<sequence length="264" mass="30481">MILTSYQLFAQKVKKEYNFSLVKLECPTDNNKLIDYYKSGFEALNYPRLANTAGKIFFNIIQEDKSLCDAYFYAGISLTKQDKHQAALNYYYYADSLATNSNADFKQALAEAAVRVGNVGLARKKYEELIKDFPNDPDAYYGMGLTATSIGDVKNGLNNLLIAEEKYLLEGTWDTIRKSEVFLMRGILFTMDKQYQEAINAFDHCSEVFNDLDDFNANYALASYKLYQESQDEKWKEVSKTAFERIKAKDKLRKSYLEMFDYTD</sequence>
<dbReference type="AlphaFoldDB" id="A0A1G8FB88"/>
<protein>
    <submittedName>
        <fullName evidence="1">Tetratricopeptide repeat-containing protein</fullName>
    </submittedName>
</protein>
<dbReference type="RefSeq" id="WP_245722969.1">
    <property type="nucleotide sequence ID" value="NZ_FNDQ01000015.1"/>
</dbReference>
<accession>A0A1G8FB88</accession>
<dbReference type="STRING" id="702745.SAMN05421818_11566"/>
<keyword evidence="2" id="KW-1185">Reference proteome</keyword>
<dbReference type="InterPro" id="IPR011990">
    <property type="entry name" value="TPR-like_helical_dom_sf"/>
</dbReference>
<dbReference type="EMBL" id="FNDQ01000015">
    <property type="protein sequence ID" value="SDH79373.1"/>
    <property type="molecule type" value="Genomic_DNA"/>
</dbReference>
<dbReference type="Gene3D" id="1.25.40.10">
    <property type="entry name" value="Tetratricopeptide repeat domain"/>
    <property type="match status" value="1"/>
</dbReference>
<dbReference type="Proteomes" id="UP000243588">
    <property type="component" value="Unassembled WGS sequence"/>
</dbReference>
<evidence type="ECO:0000313" key="2">
    <source>
        <dbReference type="Proteomes" id="UP000243588"/>
    </source>
</evidence>
<reference evidence="2" key="1">
    <citation type="submission" date="2016-10" db="EMBL/GenBank/DDBJ databases">
        <authorList>
            <person name="Varghese N."/>
            <person name="Submissions S."/>
        </authorList>
    </citation>
    <scope>NUCLEOTIDE SEQUENCE [LARGE SCALE GENOMIC DNA]</scope>
    <source>
        <strain evidence="2">DSM 23313</strain>
    </source>
</reference>
<proteinExistence type="predicted"/>
<gene>
    <name evidence="1" type="ORF">SAMN05421818_11566</name>
</gene>
<dbReference type="SUPFAM" id="SSF48452">
    <property type="entry name" value="TPR-like"/>
    <property type="match status" value="1"/>
</dbReference>
<evidence type="ECO:0000313" key="1">
    <source>
        <dbReference type="EMBL" id="SDH79373.1"/>
    </source>
</evidence>
<name>A0A1G8FB88_9FLAO</name>